<evidence type="ECO:0000313" key="2">
    <source>
        <dbReference type="Proteomes" id="UP001064048"/>
    </source>
</evidence>
<proteinExistence type="predicted"/>
<dbReference type="Proteomes" id="UP001064048">
    <property type="component" value="Chromosome 21"/>
</dbReference>
<organism evidence="1 2">
    <name type="scientific">Choristoneura fumiferana</name>
    <name type="common">Spruce budworm moth</name>
    <name type="synonym">Archips fumiferana</name>
    <dbReference type="NCBI Taxonomy" id="7141"/>
    <lineage>
        <taxon>Eukaryota</taxon>
        <taxon>Metazoa</taxon>
        <taxon>Ecdysozoa</taxon>
        <taxon>Arthropoda</taxon>
        <taxon>Hexapoda</taxon>
        <taxon>Insecta</taxon>
        <taxon>Pterygota</taxon>
        <taxon>Neoptera</taxon>
        <taxon>Endopterygota</taxon>
        <taxon>Lepidoptera</taxon>
        <taxon>Glossata</taxon>
        <taxon>Ditrysia</taxon>
        <taxon>Tortricoidea</taxon>
        <taxon>Tortricidae</taxon>
        <taxon>Tortricinae</taxon>
        <taxon>Choristoneura</taxon>
    </lineage>
</organism>
<sequence>MFAKVLIICVVAAVALAREYPAGVHPAVCPNYPYCDADALARHTPDGIPIPQWGYPYAAAAAPAPAAAANLGAARYPADFNPALCPNYPYCW</sequence>
<name>A0ACC0KBY2_CHOFU</name>
<dbReference type="EMBL" id="CM046121">
    <property type="protein sequence ID" value="KAI8434017.1"/>
    <property type="molecule type" value="Genomic_DNA"/>
</dbReference>
<reference evidence="1 2" key="1">
    <citation type="journal article" date="2022" name="Genome Biol. Evol.">
        <title>The Spruce Budworm Genome: Reconstructing the Evolutionary History of Antifreeze Proteins.</title>
        <authorList>
            <person name="Beliveau C."/>
            <person name="Gagne P."/>
            <person name="Picq S."/>
            <person name="Vernygora O."/>
            <person name="Keeling C.I."/>
            <person name="Pinkney K."/>
            <person name="Doucet D."/>
            <person name="Wen F."/>
            <person name="Johnston J.S."/>
            <person name="Maaroufi H."/>
            <person name="Boyle B."/>
            <person name="Laroche J."/>
            <person name="Dewar K."/>
            <person name="Juretic N."/>
            <person name="Blackburn G."/>
            <person name="Nisole A."/>
            <person name="Brunet B."/>
            <person name="Brandao M."/>
            <person name="Lumley L."/>
            <person name="Duan J."/>
            <person name="Quan G."/>
            <person name="Lucarotti C.J."/>
            <person name="Roe A.D."/>
            <person name="Sperling F.A.H."/>
            <person name="Levesque R.C."/>
            <person name="Cusson M."/>
        </authorList>
    </citation>
    <scope>NUCLEOTIDE SEQUENCE [LARGE SCALE GENOMIC DNA]</scope>
    <source>
        <strain evidence="1">Glfc:IPQL:Cfum</strain>
    </source>
</reference>
<keyword evidence="2" id="KW-1185">Reference proteome</keyword>
<comment type="caution">
    <text evidence="1">The sequence shown here is derived from an EMBL/GenBank/DDBJ whole genome shotgun (WGS) entry which is preliminary data.</text>
</comment>
<evidence type="ECO:0000313" key="1">
    <source>
        <dbReference type="EMBL" id="KAI8434017.1"/>
    </source>
</evidence>
<protein>
    <submittedName>
        <fullName evidence="1">Uncharacterized protein</fullName>
    </submittedName>
</protein>
<gene>
    <name evidence="1" type="ORF">MSG28_012168</name>
</gene>
<accession>A0ACC0KBY2</accession>